<sequence>MQWGDALNGNFVADVQGSFKTETYAVYCRSGNRSGTATQIMTEAGLSKLYNMNGGTIDWTNSGLPLATN</sequence>
<protein>
    <submittedName>
        <fullName evidence="2">Unannotated protein</fullName>
    </submittedName>
</protein>
<dbReference type="Gene3D" id="3.40.250.10">
    <property type="entry name" value="Rhodanese-like domain"/>
    <property type="match status" value="1"/>
</dbReference>
<reference evidence="2" key="1">
    <citation type="submission" date="2020-05" db="EMBL/GenBank/DDBJ databases">
        <authorList>
            <person name="Chiriac C."/>
            <person name="Salcher M."/>
            <person name="Ghai R."/>
            <person name="Kavagutti S V."/>
        </authorList>
    </citation>
    <scope>NUCLEOTIDE SEQUENCE</scope>
</reference>
<organism evidence="2">
    <name type="scientific">freshwater metagenome</name>
    <dbReference type="NCBI Taxonomy" id="449393"/>
    <lineage>
        <taxon>unclassified sequences</taxon>
        <taxon>metagenomes</taxon>
        <taxon>ecological metagenomes</taxon>
    </lineage>
</organism>
<feature type="domain" description="Rhodanese" evidence="1">
    <location>
        <begin position="20"/>
        <end position="68"/>
    </location>
</feature>
<name>A0A6J6FA52_9ZZZZ</name>
<dbReference type="InterPro" id="IPR001763">
    <property type="entry name" value="Rhodanese-like_dom"/>
</dbReference>
<dbReference type="CDD" id="cd00158">
    <property type="entry name" value="RHOD"/>
    <property type="match status" value="1"/>
</dbReference>
<dbReference type="PROSITE" id="PS50206">
    <property type="entry name" value="RHODANESE_3"/>
    <property type="match status" value="1"/>
</dbReference>
<proteinExistence type="predicted"/>
<dbReference type="AlphaFoldDB" id="A0A6J6FA52"/>
<dbReference type="SUPFAM" id="SSF52821">
    <property type="entry name" value="Rhodanese/Cell cycle control phosphatase"/>
    <property type="match status" value="1"/>
</dbReference>
<dbReference type="Pfam" id="PF00581">
    <property type="entry name" value="Rhodanese"/>
    <property type="match status" value="1"/>
</dbReference>
<accession>A0A6J6FA52</accession>
<evidence type="ECO:0000313" key="2">
    <source>
        <dbReference type="EMBL" id="CAB4583774.1"/>
    </source>
</evidence>
<dbReference type="EMBL" id="CAEZTT010000153">
    <property type="protein sequence ID" value="CAB4583774.1"/>
    <property type="molecule type" value="Genomic_DNA"/>
</dbReference>
<dbReference type="InterPro" id="IPR036873">
    <property type="entry name" value="Rhodanese-like_dom_sf"/>
</dbReference>
<gene>
    <name evidence="2" type="ORF">UFOPK1726_01092</name>
</gene>
<evidence type="ECO:0000259" key="1">
    <source>
        <dbReference type="PROSITE" id="PS50206"/>
    </source>
</evidence>